<accession>A0A1H9PBA2</accession>
<dbReference type="Pfam" id="PF10864">
    <property type="entry name" value="DUF2663"/>
    <property type="match status" value="1"/>
</dbReference>
<dbReference type="AlphaFoldDB" id="A0A1H9PBA2"/>
<feature type="transmembrane region" description="Helical" evidence="1">
    <location>
        <begin position="34"/>
        <end position="54"/>
    </location>
</feature>
<organism evidence="2 3">
    <name type="scientific">Salipaludibacillus aurantiacus</name>
    <dbReference type="NCBI Taxonomy" id="1601833"/>
    <lineage>
        <taxon>Bacteria</taxon>
        <taxon>Bacillati</taxon>
        <taxon>Bacillota</taxon>
        <taxon>Bacilli</taxon>
        <taxon>Bacillales</taxon>
        <taxon>Bacillaceae</taxon>
    </lineage>
</organism>
<dbReference type="Proteomes" id="UP000198571">
    <property type="component" value="Unassembled WGS sequence"/>
</dbReference>
<keyword evidence="1" id="KW-0812">Transmembrane</keyword>
<name>A0A1H9PBA2_9BACI</name>
<evidence type="ECO:0000313" key="2">
    <source>
        <dbReference type="EMBL" id="SER45524.1"/>
    </source>
</evidence>
<gene>
    <name evidence="2" type="ORF">SAMN05518684_101231</name>
</gene>
<evidence type="ECO:0008006" key="4">
    <source>
        <dbReference type="Google" id="ProtNLM"/>
    </source>
</evidence>
<keyword evidence="1" id="KW-1133">Transmembrane helix</keyword>
<protein>
    <recommendedName>
        <fullName evidence="4">DUF2663 family protein</fullName>
    </recommendedName>
</protein>
<dbReference type="InterPro" id="IPR020210">
    <property type="entry name" value="Uncharacterised_YpbF_TM"/>
</dbReference>
<dbReference type="EMBL" id="FOGT01000001">
    <property type="protein sequence ID" value="SER45524.1"/>
    <property type="molecule type" value="Genomic_DNA"/>
</dbReference>
<proteinExistence type="predicted"/>
<reference evidence="3" key="1">
    <citation type="submission" date="2016-10" db="EMBL/GenBank/DDBJ databases">
        <authorList>
            <person name="Varghese N."/>
            <person name="Submissions S."/>
        </authorList>
    </citation>
    <scope>NUCLEOTIDE SEQUENCE [LARGE SCALE GENOMIC DNA]</scope>
    <source>
        <strain evidence="3">S9</strain>
    </source>
</reference>
<evidence type="ECO:0000313" key="3">
    <source>
        <dbReference type="Proteomes" id="UP000198571"/>
    </source>
</evidence>
<sequence>MNESKGAAFKKVDEYLIEAVIKAKEKETVSEKRVIRAGTAVLLCTGFLVMYVIYQWSRMTQMESAFLLNLIADPIVLMFMLIIGLTYAILQNEKYKYEKAEKDYDLLKEDIIDRASEIWSSPESWEERAELFSDLKQKHNINLYHK</sequence>
<dbReference type="RefSeq" id="WP_177174143.1">
    <property type="nucleotide sequence ID" value="NZ_FOGT01000001.1"/>
</dbReference>
<evidence type="ECO:0000256" key="1">
    <source>
        <dbReference type="SAM" id="Phobius"/>
    </source>
</evidence>
<feature type="transmembrane region" description="Helical" evidence="1">
    <location>
        <begin position="66"/>
        <end position="90"/>
    </location>
</feature>
<keyword evidence="3" id="KW-1185">Reference proteome</keyword>
<keyword evidence="1" id="KW-0472">Membrane</keyword>